<evidence type="ECO:0000313" key="1">
    <source>
        <dbReference type="EMBL" id="MDR6222083.1"/>
    </source>
</evidence>
<keyword evidence="2" id="KW-1185">Reference proteome</keyword>
<reference evidence="1 2" key="1">
    <citation type="submission" date="2023-07" db="EMBL/GenBank/DDBJ databases">
        <title>Genomic Encyclopedia of Type Strains, Phase IV (KMG-IV): sequencing the most valuable type-strain genomes for metagenomic binning, comparative biology and taxonomic classification.</title>
        <authorList>
            <person name="Goeker M."/>
        </authorList>
    </citation>
    <scope>NUCLEOTIDE SEQUENCE [LARGE SCALE GENOMIC DNA]</scope>
    <source>
        <strain evidence="1 2">DSM 17273</strain>
    </source>
</reference>
<dbReference type="Proteomes" id="UP001185015">
    <property type="component" value="Unassembled WGS sequence"/>
</dbReference>
<dbReference type="AlphaFoldDB" id="A0AA90ZBQ4"/>
<comment type="caution">
    <text evidence="1">The sequence shown here is derived from an EMBL/GenBank/DDBJ whole genome shotgun (WGS) entry which is preliminary data.</text>
</comment>
<name>A0AA90ZBQ4_9EURY</name>
<protein>
    <submittedName>
        <fullName evidence="1">PP-loop superfamily ATP-utilizing enzyme</fullName>
    </submittedName>
</protein>
<sequence>MDIPIIIQNRIPILICLNKMGYPYVTLDLEGFRSGSMDEVL</sequence>
<accession>A0AA90ZBQ4</accession>
<organism evidence="1 2">
    <name type="scientific">Methanococcoides alaskense</name>
    <dbReference type="NCBI Taxonomy" id="325778"/>
    <lineage>
        <taxon>Archaea</taxon>
        <taxon>Methanobacteriati</taxon>
        <taxon>Methanobacteriota</taxon>
        <taxon>Stenosarchaea group</taxon>
        <taxon>Methanomicrobia</taxon>
        <taxon>Methanosarcinales</taxon>
        <taxon>Methanosarcinaceae</taxon>
        <taxon>Methanococcoides</taxon>
    </lineage>
</organism>
<gene>
    <name evidence="1" type="ORF">J2750_000515</name>
</gene>
<dbReference type="EMBL" id="JAVDQI010000001">
    <property type="protein sequence ID" value="MDR6222083.1"/>
    <property type="molecule type" value="Genomic_DNA"/>
</dbReference>
<evidence type="ECO:0000313" key="2">
    <source>
        <dbReference type="Proteomes" id="UP001185015"/>
    </source>
</evidence>
<dbReference type="RefSeq" id="WP_270096127.1">
    <property type="nucleotide sequence ID" value="NZ_JAQFFK010000003.1"/>
</dbReference>
<proteinExistence type="predicted"/>